<dbReference type="PANTHER" id="PTHR41775:SF1">
    <property type="entry name" value="PEPTIDASE M6-LIKE DOMAIN-CONTAINING PROTEIN"/>
    <property type="match status" value="1"/>
</dbReference>
<evidence type="ECO:0000256" key="1">
    <source>
        <dbReference type="SAM" id="MobiDB-lite"/>
    </source>
</evidence>
<comment type="caution">
    <text evidence="4">The sequence shown here is derived from an EMBL/GenBank/DDBJ whole genome shotgun (WGS) entry which is preliminary data.</text>
</comment>
<reference evidence="4 5" key="1">
    <citation type="submission" date="2009-10" db="EMBL/GenBank/DDBJ databases">
        <authorList>
            <consortium name="Los Alamos National Laboratory (LANL)"/>
            <consortium name="National Microbial Pathogen Data Resource (NMPDR)"/>
            <person name="Munk A.C."/>
            <person name="Chertkov O."/>
            <person name="Tapia R."/>
            <person name="Green L."/>
            <person name="Rogers Y."/>
            <person name="Detter J.C."/>
            <person name="Bruce D."/>
            <person name="Brettin T.S."/>
            <person name="Colwell R.R."/>
            <person name="Huq A."/>
            <person name="Grim C.J."/>
            <person name="Hasan N.A."/>
            <person name="Bartels D."/>
            <person name="Vonstein V."/>
        </authorList>
    </citation>
    <scope>NUCLEOTIDE SEQUENCE [LARGE SCALE GENOMIC DNA]</scope>
    <source>
        <strain evidence="4 5">CIP 102891</strain>
    </source>
</reference>
<dbReference type="SUPFAM" id="SSF55486">
    <property type="entry name" value="Metalloproteases ('zincins'), catalytic domain"/>
    <property type="match status" value="1"/>
</dbReference>
<dbReference type="InterPro" id="IPR018247">
    <property type="entry name" value="EF_Hand_1_Ca_BS"/>
</dbReference>
<keyword evidence="2" id="KW-0732">Signal</keyword>
<feature type="compositionally biased region" description="Polar residues" evidence="1">
    <location>
        <begin position="111"/>
        <end position="130"/>
    </location>
</feature>
<feature type="region of interest" description="Disordered" evidence="1">
    <location>
        <begin position="466"/>
        <end position="501"/>
    </location>
</feature>
<dbReference type="Proteomes" id="UP000003515">
    <property type="component" value="Unassembled WGS sequence"/>
</dbReference>
<evidence type="ECO:0000313" key="4">
    <source>
        <dbReference type="EMBL" id="EEX94147.1"/>
    </source>
</evidence>
<organism evidence="4 5">
    <name type="scientific">Vibrio orientalis CIP 102891 = ATCC 33934</name>
    <dbReference type="NCBI Taxonomy" id="675816"/>
    <lineage>
        <taxon>Bacteria</taxon>
        <taxon>Pseudomonadati</taxon>
        <taxon>Pseudomonadota</taxon>
        <taxon>Gammaproteobacteria</taxon>
        <taxon>Vibrionales</taxon>
        <taxon>Vibrionaceae</taxon>
        <taxon>Vibrio</taxon>
        <taxon>Vibrio oreintalis group</taxon>
    </lineage>
</organism>
<dbReference type="RefSeq" id="WP_004411935.1">
    <property type="nucleotide sequence ID" value="NZ_ACZV01000004.1"/>
</dbReference>
<feature type="region of interest" description="Disordered" evidence="1">
    <location>
        <begin position="111"/>
        <end position="145"/>
    </location>
</feature>
<dbReference type="InterPro" id="IPR012045">
    <property type="entry name" value="Pept_M6_InhA-rel"/>
</dbReference>
<feature type="chain" id="PRO_5045273646" description="Peptidase M6-like domain-containing protein" evidence="2">
    <location>
        <begin position="20"/>
        <end position="1006"/>
    </location>
</feature>
<dbReference type="Pfam" id="PF17963">
    <property type="entry name" value="Big_9"/>
    <property type="match status" value="1"/>
</dbReference>
<feature type="domain" description="Peptidase M6-like" evidence="3">
    <location>
        <begin position="165"/>
        <end position="381"/>
    </location>
</feature>
<dbReference type="Gene3D" id="2.60.40.10">
    <property type="entry name" value="Immunoglobulins"/>
    <property type="match status" value="1"/>
</dbReference>
<keyword evidence="5" id="KW-1185">Reference proteome</keyword>
<evidence type="ECO:0000313" key="5">
    <source>
        <dbReference type="Proteomes" id="UP000003515"/>
    </source>
</evidence>
<gene>
    <name evidence="4" type="ORF">VIA_001305</name>
</gene>
<feature type="compositionally biased region" description="Low complexity" evidence="1">
    <location>
        <begin position="135"/>
        <end position="144"/>
    </location>
</feature>
<dbReference type="PIRSF" id="PIRSF036597">
    <property type="entry name" value="Protse_InhA_rel"/>
    <property type="match status" value="1"/>
</dbReference>
<dbReference type="PROSITE" id="PS00018">
    <property type="entry name" value="EF_HAND_1"/>
    <property type="match status" value="1"/>
</dbReference>
<dbReference type="InterPro" id="IPR008757">
    <property type="entry name" value="Peptidase_M6-like_domain"/>
</dbReference>
<proteinExistence type="predicted"/>
<feature type="signal peptide" evidence="2">
    <location>
        <begin position="1"/>
        <end position="19"/>
    </location>
</feature>
<dbReference type="NCBIfam" id="TIGR03296">
    <property type="entry name" value="M6dom_TIGR03296"/>
    <property type="match status" value="1"/>
</dbReference>
<dbReference type="PANTHER" id="PTHR41775">
    <property type="entry name" value="SECRETED PROTEIN-RELATED"/>
    <property type="match status" value="1"/>
</dbReference>
<dbReference type="InterPro" id="IPR013783">
    <property type="entry name" value="Ig-like_fold"/>
</dbReference>
<dbReference type="EMBL" id="ACZV01000004">
    <property type="protein sequence ID" value="EEX94147.1"/>
    <property type="molecule type" value="Genomic_DNA"/>
</dbReference>
<evidence type="ECO:0000259" key="3">
    <source>
        <dbReference type="Pfam" id="PF05547"/>
    </source>
</evidence>
<feature type="compositionally biased region" description="Low complexity" evidence="1">
    <location>
        <begin position="483"/>
        <end position="494"/>
    </location>
</feature>
<evidence type="ECO:0000256" key="2">
    <source>
        <dbReference type="SAM" id="SignalP"/>
    </source>
</evidence>
<protein>
    <recommendedName>
        <fullName evidence="3">Peptidase M6-like domain-containing protein</fullName>
    </recommendedName>
</protein>
<sequence length="1006" mass="110383">MRIKRLCLTAALACASVYAHSTTLPAPIWHTMTLSDGSSKELRLMGWEDLFWYQDHEGFLYIQGDDLEWYFAEYDSSQEQGVMSSTGILATRGAIPPQQSNIDKVNIKPAYQSQSSHQPRANTKSKSTAYAQGRSLSSAASSGSDVTNQPLLVVQVGFSDVKIENDFTNTIFGQNQQSVQDYFLKNSYDTYKVVPAKETQGTANDGIIDVELNIAHPNCHSKTDSTCQTKLNNVFTKAYAALDGNFDLSQYDDDKNGSIEPSELSVMFVFAGNDKSSGTNKTPTIWPHKYAHSTVTIDGKRISSYCLFADYQHDNQSAMGVIAHELGHLMLGLPDLYSYKHDGSIGHWGLMGGGSWGRKPGDTYSGQTPVNMLAWSKEAAGFIEPRALTDTGSVDLNTDKGESVIYLDPHLKQYGPRLYVENRRKNHYDRALKGEGLLVTAVNIDNHFNSTGPMQVQVMQADDQGLLESGRSSGDNGDVFPGSDNVTSLSDSSSPALTNVTGGRPTEIELASITSDSVSASFNLTIPASAEKSAWVTSFGRTYPSYQTGNNVLGFAIDVADSDQRLVGFQFYAKPTTVAMPMFYRLLKYPYTSRFGRVIVDESREVVLGRGAAPENGGQVMLDAPFALSQGSHLIVLELENGTPEYSTQFLDAYLGDGQRKTQYYGTLADYKTHGLNNGFSRNFPFAALFEGNQTTQGLAVDDYVRTQEDTPIKLDLAANDTGLNDNEQYQIEVTQRPSLGRVAGQVYYPNKDMNGRDKFSYRLVGDMGTITNEAEVSVDILAVNDAPSFTVKSSSARYIPGTDVTLSIVDLIDVDSSTLSIRWSQVKGKRLTFWGARERALTFRLPENTAAGSRFEFVAQVTDNLGMTSQQRFQFTTKSKVRSPMQNKVKVAYEGSIKVAPNVDSRLVRIELLSNPDHGMAKIVGQTIVYTAPSKRTMSIYDQVFYKAWLEDGSEVTGSYEIEVVATSGGSDLSSDPTVTEESSGGGISILFITALMLLIRVRKN</sequence>
<accession>A0ABP2H1A3</accession>
<dbReference type="Pfam" id="PF05547">
    <property type="entry name" value="Peptidase_M6"/>
    <property type="match status" value="1"/>
</dbReference>
<name>A0ABP2H1A3_VIBOR</name>